<evidence type="ECO:0000313" key="2">
    <source>
        <dbReference type="EMBL" id="GAX11105.1"/>
    </source>
</evidence>
<name>A0A1Z5JAU9_FISSO</name>
<proteinExistence type="predicted"/>
<protein>
    <submittedName>
        <fullName evidence="2">Uncharacterized protein</fullName>
    </submittedName>
</protein>
<feature type="compositionally biased region" description="Gly residues" evidence="1">
    <location>
        <begin position="154"/>
        <end position="165"/>
    </location>
</feature>
<evidence type="ECO:0000256" key="1">
    <source>
        <dbReference type="SAM" id="MobiDB-lite"/>
    </source>
</evidence>
<feature type="region of interest" description="Disordered" evidence="1">
    <location>
        <begin position="274"/>
        <end position="416"/>
    </location>
</feature>
<sequence>MTNETNDSPYGVPDKPEKSPSMSHGGWIGGDSDAMLGVSKEKKWTKPVASDHHEREHLNTEWLGSPAASTRKWKKPEDLKGDRPVVASPVKTGAEIKETESSPIATTAEQPEINVPVVKNDPAPPLVPDETPEPSEATDKQDYEYGVPDKPEGGVPGMRHGGWIGGDSDALLGVKKERRWSKPTTRQERHEAGGERLCTEWLGVPTSPVKKWTKPAATEKLNSDWIGGTAILSPVRKWKQSGAKATTTTLDEQSPTEPTAIDAVTNSVASIHVSQLPVSSHTEPREIEEESALPPKPEVKVELASEKELPRDVPDETPEASETTAADKQDYEYGVPDKPEAGVPGMRHGGWIGGDSDALLGVKKERRWSKPTTKEEKHEAGGEPLNTDWLGGVPASPTKKWTKPAATGTANSDWIGGTAILSPVRTWKQSGAKANSAAIDVSSQQSAPKVSETAEKVYSSPPTQKTVDSTVTSELKSVQVAKPTPVADSTTTASSTDESLYGVPDKPEGGVPGMRHSGWIGGDSDALLGVEKERRWSKPATREEKQTAGGEHLNTDWLGGVPPSPAKKWKKPVS</sequence>
<feature type="compositionally biased region" description="Low complexity" evidence="1">
    <location>
        <begin position="487"/>
        <end position="499"/>
    </location>
</feature>
<feature type="compositionally biased region" description="Basic and acidic residues" evidence="1">
    <location>
        <begin position="372"/>
        <end position="381"/>
    </location>
</feature>
<accession>A0A1Z5JAU9</accession>
<feature type="compositionally biased region" description="Basic and acidic residues" evidence="1">
    <location>
        <begin position="530"/>
        <end position="546"/>
    </location>
</feature>
<dbReference type="EMBL" id="BDSP01000036">
    <property type="protein sequence ID" value="GAX11105.1"/>
    <property type="molecule type" value="Genomic_DNA"/>
</dbReference>
<gene>
    <name evidence="2" type="ORF">FisN_9Hh196</name>
</gene>
<dbReference type="Proteomes" id="UP000198406">
    <property type="component" value="Unassembled WGS sequence"/>
</dbReference>
<keyword evidence="3" id="KW-1185">Reference proteome</keyword>
<comment type="caution">
    <text evidence="2">The sequence shown here is derived from an EMBL/GenBank/DDBJ whole genome shotgun (WGS) entry which is preliminary data.</text>
</comment>
<feature type="compositionally biased region" description="Polar residues" evidence="1">
    <location>
        <begin position="460"/>
        <end position="476"/>
    </location>
</feature>
<feature type="compositionally biased region" description="Basic and acidic residues" evidence="1">
    <location>
        <begin position="325"/>
        <end position="340"/>
    </location>
</feature>
<organism evidence="2 3">
    <name type="scientific">Fistulifera solaris</name>
    <name type="common">Oleaginous diatom</name>
    <dbReference type="NCBI Taxonomy" id="1519565"/>
    <lineage>
        <taxon>Eukaryota</taxon>
        <taxon>Sar</taxon>
        <taxon>Stramenopiles</taxon>
        <taxon>Ochrophyta</taxon>
        <taxon>Bacillariophyta</taxon>
        <taxon>Bacillariophyceae</taxon>
        <taxon>Bacillariophycidae</taxon>
        <taxon>Naviculales</taxon>
        <taxon>Naviculaceae</taxon>
        <taxon>Fistulifera</taxon>
    </lineage>
</organism>
<feature type="region of interest" description="Disordered" evidence="1">
    <location>
        <begin position="1"/>
        <end position="169"/>
    </location>
</feature>
<reference evidence="2 3" key="1">
    <citation type="journal article" date="2015" name="Plant Cell">
        <title>Oil accumulation by the oleaginous diatom Fistulifera solaris as revealed by the genome and transcriptome.</title>
        <authorList>
            <person name="Tanaka T."/>
            <person name="Maeda Y."/>
            <person name="Veluchamy A."/>
            <person name="Tanaka M."/>
            <person name="Abida H."/>
            <person name="Marechal E."/>
            <person name="Bowler C."/>
            <person name="Muto M."/>
            <person name="Sunaga Y."/>
            <person name="Tanaka M."/>
            <person name="Yoshino T."/>
            <person name="Taniguchi T."/>
            <person name="Fukuda Y."/>
            <person name="Nemoto M."/>
            <person name="Matsumoto M."/>
            <person name="Wong P.S."/>
            <person name="Aburatani S."/>
            <person name="Fujibuchi W."/>
        </authorList>
    </citation>
    <scope>NUCLEOTIDE SEQUENCE [LARGE SCALE GENOMIC DNA]</scope>
    <source>
        <strain evidence="2 3">JPCC DA0580</strain>
    </source>
</reference>
<feature type="compositionally biased region" description="Basic and acidic residues" evidence="1">
    <location>
        <begin position="39"/>
        <end position="59"/>
    </location>
</feature>
<dbReference type="AlphaFoldDB" id="A0A1Z5JAU9"/>
<feature type="region of interest" description="Disordered" evidence="1">
    <location>
        <begin position="428"/>
        <end position="574"/>
    </location>
</feature>
<feature type="compositionally biased region" description="Basic and acidic residues" evidence="1">
    <location>
        <begin position="297"/>
        <end position="314"/>
    </location>
</feature>
<feature type="compositionally biased region" description="Basic and acidic residues" evidence="1">
    <location>
        <begin position="137"/>
        <end position="152"/>
    </location>
</feature>
<evidence type="ECO:0000313" key="3">
    <source>
        <dbReference type="Proteomes" id="UP000198406"/>
    </source>
</evidence>
<dbReference type="InParanoid" id="A0A1Z5JAU9"/>